<dbReference type="AlphaFoldDB" id="A0A1F6TC06"/>
<comment type="caution">
    <text evidence="1">The sequence shown here is derived from an EMBL/GenBank/DDBJ whole genome shotgun (WGS) entry which is preliminary data.</text>
</comment>
<dbReference type="Proteomes" id="UP000179344">
    <property type="component" value="Unassembled WGS sequence"/>
</dbReference>
<protein>
    <recommendedName>
        <fullName evidence="3">Tetratricopeptide repeat protein</fullName>
    </recommendedName>
</protein>
<evidence type="ECO:0000313" key="2">
    <source>
        <dbReference type="Proteomes" id="UP000179344"/>
    </source>
</evidence>
<accession>A0A1F6TC06</accession>
<sequence>MTDEEALSLIDQESRRLGVSTLLTPAYKDELISESDGHPYVIKILLGQVAKERRAVKPERIVASADHLLTALFERTYENLSPAGQRVFLLLSSWRVFVPAIAVEAVSLRPGNERFDVTTALAELRRFSLVEEVVSDAEGEQFVGVPLAAASYGRRKLEASPFKVAVEEDRKLLMEFGAGKREDAHRGVLPRIDRLVKTAAARASENPSALEEFVPILEYLASRVPKAYLRLADLVMEVGDLAQSKDRAKVYLRRFLETADAQERIEVWLRLADLCHSTDDAMGEVHALGEAALLPTATPETIGAIANRINNKIRDLKERRIEASWSPEVNQLIERVAYAMERHITTLSATDCSRLAWLYLNIGKEDRARDVALRGIAQEPANEHCLKLVRKLDT</sequence>
<reference evidence="1 2" key="1">
    <citation type="journal article" date="2016" name="Nat. Commun.">
        <title>Thousands of microbial genomes shed light on interconnected biogeochemical processes in an aquifer system.</title>
        <authorList>
            <person name="Anantharaman K."/>
            <person name="Brown C.T."/>
            <person name="Hug L.A."/>
            <person name="Sharon I."/>
            <person name="Castelle C.J."/>
            <person name="Probst A.J."/>
            <person name="Thomas B.C."/>
            <person name="Singh A."/>
            <person name="Wilkins M.J."/>
            <person name="Karaoz U."/>
            <person name="Brodie E.L."/>
            <person name="Williams K.H."/>
            <person name="Hubbard S.S."/>
            <person name="Banfield J.F."/>
        </authorList>
    </citation>
    <scope>NUCLEOTIDE SEQUENCE [LARGE SCALE GENOMIC DNA]</scope>
</reference>
<dbReference type="EMBL" id="MFST01000144">
    <property type="protein sequence ID" value="OGI42670.1"/>
    <property type="molecule type" value="Genomic_DNA"/>
</dbReference>
<organism evidence="1 2">
    <name type="scientific">Candidatus Muproteobacteria bacterium RBG_16_65_31</name>
    <dbReference type="NCBI Taxonomy" id="1817759"/>
    <lineage>
        <taxon>Bacteria</taxon>
        <taxon>Pseudomonadati</taxon>
        <taxon>Pseudomonadota</taxon>
        <taxon>Candidatus Muproteobacteria</taxon>
    </lineage>
</organism>
<evidence type="ECO:0000313" key="1">
    <source>
        <dbReference type="EMBL" id="OGI42670.1"/>
    </source>
</evidence>
<proteinExistence type="predicted"/>
<name>A0A1F6TC06_9PROT</name>
<evidence type="ECO:0008006" key="3">
    <source>
        <dbReference type="Google" id="ProtNLM"/>
    </source>
</evidence>
<gene>
    <name evidence="1" type="ORF">A2V92_00485</name>
</gene>